<reference evidence="1" key="1">
    <citation type="submission" date="2022-12" db="EMBL/GenBank/DDBJ databases">
        <title>Genome Sequence of Lasiodiplodia mahajangana.</title>
        <authorList>
            <person name="Buettner E."/>
        </authorList>
    </citation>
    <scope>NUCLEOTIDE SEQUENCE</scope>
    <source>
        <strain evidence="1">VT137</strain>
    </source>
</reference>
<dbReference type="EMBL" id="JAPUUL010002768">
    <property type="protein sequence ID" value="KAJ8124794.1"/>
    <property type="molecule type" value="Genomic_DNA"/>
</dbReference>
<gene>
    <name evidence="1" type="ORF">O1611_g8847</name>
</gene>
<dbReference type="Proteomes" id="UP001153332">
    <property type="component" value="Unassembled WGS sequence"/>
</dbReference>
<accession>A0ACC2JBS1</accession>
<evidence type="ECO:0000313" key="1">
    <source>
        <dbReference type="EMBL" id="KAJ8124794.1"/>
    </source>
</evidence>
<comment type="caution">
    <text evidence="1">The sequence shown here is derived from an EMBL/GenBank/DDBJ whole genome shotgun (WGS) entry which is preliminary data.</text>
</comment>
<name>A0ACC2JBS1_9PEZI</name>
<proteinExistence type="predicted"/>
<keyword evidence="2" id="KW-1185">Reference proteome</keyword>
<protein>
    <submittedName>
        <fullName evidence="1">Uncharacterized protein</fullName>
    </submittedName>
</protein>
<sequence>MTAYLLRTAAVRRRALHFAFRASHGDQTPENLLLELSALEADVQNVITGLPRRFHFNADNVFLHRDRLVTFLLLHVLRHNLFIVLGRAALLIYQNDVAHADLISQVRRKRISHALPIAGLISEGLKARISFDPQIGVHAYVALEILIFEPLRLAQVDQHMNPKAPYFLEAVSHLLIAIRNIAKRSEFVRQLYVEAVYRLLRYEYAHILSEVDVAAFRSEHQQLGEDAAEYDFRDFRWAKLERRRRSLKPPNTRLAGDESLLELKSDGDTGAPSAIPSPRLDAMDVNVALAPPSNTQTQPSTTPTQPCPPLQSLSFVETEIDLTQISRSWLQPNDLQNSNDVFSLDWASWLLERGGHSEYASGDFPESIDLDSLG</sequence>
<evidence type="ECO:0000313" key="2">
    <source>
        <dbReference type="Proteomes" id="UP001153332"/>
    </source>
</evidence>
<organism evidence="1 2">
    <name type="scientific">Lasiodiplodia mahajangana</name>
    <dbReference type="NCBI Taxonomy" id="1108764"/>
    <lineage>
        <taxon>Eukaryota</taxon>
        <taxon>Fungi</taxon>
        <taxon>Dikarya</taxon>
        <taxon>Ascomycota</taxon>
        <taxon>Pezizomycotina</taxon>
        <taxon>Dothideomycetes</taxon>
        <taxon>Dothideomycetes incertae sedis</taxon>
        <taxon>Botryosphaeriales</taxon>
        <taxon>Botryosphaeriaceae</taxon>
        <taxon>Lasiodiplodia</taxon>
    </lineage>
</organism>